<evidence type="ECO:0000256" key="1">
    <source>
        <dbReference type="SAM" id="Phobius"/>
    </source>
</evidence>
<dbReference type="EnsemblMetazoa" id="GAUT006603-RA">
    <property type="protein sequence ID" value="GAUT006603-PA"/>
    <property type="gene ID" value="GAUT006603"/>
</dbReference>
<name>A0A1A9UJ89_GLOAU</name>
<organism evidence="2 3">
    <name type="scientific">Glossina austeni</name>
    <name type="common">Savannah tsetse fly</name>
    <dbReference type="NCBI Taxonomy" id="7395"/>
    <lineage>
        <taxon>Eukaryota</taxon>
        <taxon>Metazoa</taxon>
        <taxon>Ecdysozoa</taxon>
        <taxon>Arthropoda</taxon>
        <taxon>Hexapoda</taxon>
        <taxon>Insecta</taxon>
        <taxon>Pterygota</taxon>
        <taxon>Neoptera</taxon>
        <taxon>Endopterygota</taxon>
        <taxon>Diptera</taxon>
        <taxon>Brachycera</taxon>
        <taxon>Muscomorpha</taxon>
        <taxon>Hippoboscoidea</taxon>
        <taxon>Glossinidae</taxon>
        <taxon>Glossina</taxon>
    </lineage>
</organism>
<evidence type="ECO:0000313" key="2">
    <source>
        <dbReference type="EnsemblMetazoa" id="GAUT006603-PA"/>
    </source>
</evidence>
<feature type="transmembrane region" description="Helical" evidence="1">
    <location>
        <begin position="29"/>
        <end position="47"/>
    </location>
</feature>
<evidence type="ECO:0000313" key="3">
    <source>
        <dbReference type="Proteomes" id="UP000078200"/>
    </source>
</evidence>
<keyword evidence="1" id="KW-0812">Transmembrane</keyword>
<sequence length="59" mass="7130">MLPIRCNIFRQKHYGSCSFLLRGNERKHLIYYCNIFGIWAMNTFLTIEMSKAEDFYCEL</sequence>
<protein>
    <submittedName>
        <fullName evidence="2">Uncharacterized protein</fullName>
    </submittedName>
</protein>
<keyword evidence="1" id="KW-0472">Membrane</keyword>
<proteinExistence type="predicted"/>
<reference evidence="2" key="1">
    <citation type="submission" date="2020-05" db="UniProtKB">
        <authorList>
            <consortium name="EnsemblMetazoa"/>
        </authorList>
    </citation>
    <scope>IDENTIFICATION</scope>
    <source>
        <strain evidence="2">TTRI</strain>
    </source>
</reference>
<accession>A0A1A9UJ89</accession>
<dbReference type="Proteomes" id="UP000078200">
    <property type="component" value="Unassembled WGS sequence"/>
</dbReference>
<keyword evidence="3" id="KW-1185">Reference proteome</keyword>
<dbReference type="AlphaFoldDB" id="A0A1A9UJ89"/>
<dbReference type="VEuPathDB" id="VectorBase:GAUT006603"/>
<keyword evidence="1" id="KW-1133">Transmembrane helix</keyword>